<organism evidence="2 3">
    <name type="scientific">Aliishimia ponticola</name>
    <dbReference type="NCBI Taxonomy" id="2499833"/>
    <lineage>
        <taxon>Bacteria</taxon>
        <taxon>Pseudomonadati</taxon>
        <taxon>Pseudomonadota</taxon>
        <taxon>Alphaproteobacteria</taxon>
        <taxon>Rhodobacterales</taxon>
        <taxon>Paracoccaceae</taxon>
        <taxon>Aliishimia</taxon>
    </lineage>
</organism>
<dbReference type="GO" id="GO:0046872">
    <property type="term" value="F:metal ion binding"/>
    <property type="evidence" value="ECO:0007669"/>
    <property type="project" value="UniProtKB-KW"/>
</dbReference>
<dbReference type="Proteomes" id="UP000306602">
    <property type="component" value="Unassembled WGS sequence"/>
</dbReference>
<dbReference type="PANTHER" id="PTHR34448">
    <property type="entry name" value="AMINOPEPTIDASE"/>
    <property type="match status" value="1"/>
</dbReference>
<proteinExistence type="predicted"/>
<evidence type="ECO:0000313" key="3">
    <source>
        <dbReference type="Proteomes" id="UP000306602"/>
    </source>
</evidence>
<keyword evidence="1" id="KW-0479">Metal-binding</keyword>
<dbReference type="RefSeq" id="WP_136462638.1">
    <property type="nucleotide sequence ID" value="NZ_SRKY01000002.1"/>
</dbReference>
<comment type="caution">
    <text evidence="2">The sequence shown here is derived from an EMBL/GenBank/DDBJ whole genome shotgun (WGS) entry which is preliminary data.</text>
</comment>
<evidence type="ECO:0000313" key="2">
    <source>
        <dbReference type="EMBL" id="THH37040.1"/>
    </source>
</evidence>
<reference evidence="2 3" key="1">
    <citation type="submission" date="2019-04" db="EMBL/GenBank/DDBJ databases">
        <title>Shimia ponticola sp. nov., isolated from seawater.</title>
        <authorList>
            <person name="Kim Y.-O."/>
            <person name="Yoon J.-H."/>
        </authorList>
    </citation>
    <scope>NUCLEOTIDE SEQUENCE [LARGE SCALE GENOMIC DNA]</scope>
    <source>
        <strain evidence="2 3">MYP11</strain>
    </source>
</reference>
<sequence length="348" mass="37639">MLQEIPEGKWVAAFRRALKLNGIGAGTDVAIVAESQSRPVMAQLCGLALYDLGARYSTIVLPSPAQTAPVPVKSTGASNAIAGMRHVVEALKQVEVVVDVTVEGLIHAEEWPEIEEAGARLFTICNEHPEILERTEPQAELGPKVAMGIEMLRAASEMRVTSKAGTDLFIDIRDAPCGGTPGFTTTPGGVAHWPGGLCLCFPGKDTVQGRIVMAPGDMNLTFKSYLRDPITFTIENDFITSIAGDSLDADLFRDYLAAWDDPVAYGLSHVGWGMNPAARWESMALYDKRDVQATEFRAWAGNFLWSTGSNQYADRFTLGHFDLPMRGCTIHLDGDVVVKDGVLQGDLA</sequence>
<keyword evidence="3" id="KW-1185">Reference proteome</keyword>
<gene>
    <name evidence="2" type="ORF">E4Z66_08865</name>
</gene>
<dbReference type="PANTHER" id="PTHR34448:SF1">
    <property type="entry name" value="BLL6088 PROTEIN"/>
    <property type="match status" value="1"/>
</dbReference>
<dbReference type="OrthoDB" id="6918951at2"/>
<dbReference type="EMBL" id="SRKY01000002">
    <property type="protein sequence ID" value="THH37040.1"/>
    <property type="molecule type" value="Genomic_DNA"/>
</dbReference>
<dbReference type="InterPro" id="IPR052170">
    <property type="entry name" value="M29_Exopeptidase"/>
</dbReference>
<evidence type="ECO:0000256" key="1">
    <source>
        <dbReference type="ARBA" id="ARBA00022723"/>
    </source>
</evidence>
<accession>A0A4S4NLJ0</accession>
<name>A0A4S4NLJ0_9RHOB</name>
<dbReference type="Pfam" id="PF26233">
    <property type="entry name" value="NicX"/>
    <property type="match status" value="1"/>
</dbReference>
<dbReference type="AlphaFoldDB" id="A0A4S4NLJ0"/>
<dbReference type="InterPro" id="IPR058739">
    <property type="entry name" value="NicX"/>
</dbReference>
<protein>
    <submittedName>
        <fullName evidence="2">Peptidase M29</fullName>
    </submittedName>
</protein>